<keyword evidence="2" id="KW-1048">Host nucleus</keyword>
<keyword evidence="7" id="KW-0479">Metal-binding</keyword>
<feature type="region of interest" description="Disordered" evidence="13">
    <location>
        <begin position="149"/>
        <end position="170"/>
    </location>
</feature>
<keyword evidence="4" id="KW-0548">Nucleotidyltransferase</keyword>
<evidence type="ECO:0000259" key="14">
    <source>
        <dbReference type="PROSITE" id="PS52020"/>
    </source>
</evidence>
<evidence type="ECO:0000256" key="8">
    <source>
        <dbReference type="ARBA" id="ARBA00022741"/>
    </source>
</evidence>
<dbReference type="GO" id="GO:0003677">
    <property type="term" value="F:DNA binding"/>
    <property type="evidence" value="ECO:0007669"/>
    <property type="project" value="UniProtKB-KW"/>
</dbReference>
<keyword evidence="12" id="KW-0238">DNA-binding</keyword>
<keyword evidence="6" id="KW-0540">Nuclease</keyword>
<evidence type="ECO:0000256" key="12">
    <source>
        <dbReference type="ARBA" id="ARBA00023125"/>
    </source>
</evidence>
<reference evidence="15" key="1">
    <citation type="submission" date="2020-10" db="EMBL/GenBank/DDBJ databases">
        <title>CRESS DNA virus dark matter in the feces of wild birds.</title>
        <authorList>
            <person name="Yang S."/>
            <person name="Zhang W."/>
        </authorList>
    </citation>
    <scope>NUCLEOTIDE SEQUENCE</scope>
    <source>
        <strain evidence="15">Swa134gen1</strain>
    </source>
</reference>
<evidence type="ECO:0000256" key="5">
    <source>
        <dbReference type="ARBA" id="ARBA00022705"/>
    </source>
</evidence>
<evidence type="ECO:0000256" key="3">
    <source>
        <dbReference type="ARBA" id="ARBA00022679"/>
    </source>
</evidence>
<evidence type="ECO:0000256" key="9">
    <source>
        <dbReference type="ARBA" id="ARBA00022759"/>
    </source>
</evidence>
<dbReference type="InterPro" id="IPR049912">
    <property type="entry name" value="CRESS_DNA_REP"/>
</dbReference>
<dbReference type="GO" id="GO:0046872">
    <property type="term" value="F:metal ion binding"/>
    <property type="evidence" value="ECO:0007669"/>
    <property type="project" value="UniProtKB-KW"/>
</dbReference>
<evidence type="ECO:0000256" key="10">
    <source>
        <dbReference type="ARBA" id="ARBA00022801"/>
    </source>
</evidence>
<dbReference type="GO" id="GO:0000166">
    <property type="term" value="F:nucleotide binding"/>
    <property type="evidence" value="ECO:0007669"/>
    <property type="project" value="UniProtKB-KW"/>
</dbReference>
<comment type="subcellular location">
    <subcellularLocation>
        <location evidence="1">Host nucleus</location>
    </subcellularLocation>
</comment>
<feature type="domain" description="CRESS-DNA virus Rep endonuclease" evidence="14">
    <location>
        <begin position="49"/>
        <end position="151"/>
    </location>
</feature>
<keyword evidence="8" id="KW-0547">Nucleotide-binding</keyword>
<dbReference type="GO" id="GO:0016779">
    <property type="term" value="F:nucleotidyltransferase activity"/>
    <property type="evidence" value="ECO:0007669"/>
    <property type="project" value="UniProtKB-KW"/>
</dbReference>
<dbReference type="GO" id="GO:0042025">
    <property type="term" value="C:host cell nucleus"/>
    <property type="evidence" value="ECO:0007669"/>
    <property type="project" value="UniProtKB-SubCell"/>
</dbReference>
<evidence type="ECO:0000256" key="7">
    <source>
        <dbReference type="ARBA" id="ARBA00022723"/>
    </source>
</evidence>
<evidence type="ECO:0000256" key="6">
    <source>
        <dbReference type="ARBA" id="ARBA00022722"/>
    </source>
</evidence>
<name>A0A8E7L4Q2_9VIRU</name>
<protein>
    <submittedName>
        <fullName evidence="15">Replication-associated protein</fullName>
    </submittedName>
</protein>
<evidence type="ECO:0000313" key="15">
    <source>
        <dbReference type="EMBL" id="QVW56424.1"/>
    </source>
</evidence>
<keyword evidence="9" id="KW-0255">Endonuclease</keyword>
<dbReference type="GO" id="GO:0006260">
    <property type="term" value="P:DNA replication"/>
    <property type="evidence" value="ECO:0007669"/>
    <property type="project" value="UniProtKB-KW"/>
</dbReference>
<feature type="region of interest" description="Disordered" evidence="13">
    <location>
        <begin position="1"/>
        <end position="24"/>
    </location>
</feature>
<keyword evidence="3" id="KW-0808">Transferase</keyword>
<keyword evidence="10" id="KW-0378">Hydrolase</keyword>
<keyword evidence="5" id="KW-0235">DNA replication</keyword>
<organism evidence="15">
    <name type="scientific">Cecropis daurica Genomoviridae sp</name>
    <dbReference type="NCBI Taxonomy" id="2814941"/>
    <lineage>
        <taxon>Viruses</taxon>
        <taxon>Monodnaviria</taxon>
        <taxon>Shotokuvirae</taxon>
        <taxon>Cressdnaviricota</taxon>
        <taxon>Repensiviricetes</taxon>
        <taxon>Geplafuvirales</taxon>
        <taxon>Genomoviridae</taxon>
    </lineage>
</organism>
<evidence type="ECO:0000256" key="1">
    <source>
        <dbReference type="ARBA" id="ARBA00004147"/>
    </source>
</evidence>
<evidence type="ECO:0000256" key="11">
    <source>
        <dbReference type="ARBA" id="ARBA00023124"/>
    </source>
</evidence>
<dbReference type="GO" id="GO:0004519">
    <property type="term" value="F:endonuclease activity"/>
    <property type="evidence" value="ECO:0007669"/>
    <property type="project" value="UniProtKB-KW"/>
</dbReference>
<dbReference type="EMBL" id="MW182897">
    <property type="protein sequence ID" value="QVW56424.1"/>
    <property type="molecule type" value="Genomic_DNA"/>
</dbReference>
<evidence type="ECO:0000256" key="4">
    <source>
        <dbReference type="ARBA" id="ARBA00022695"/>
    </source>
</evidence>
<evidence type="ECO:0000256" key="2">
    <source>
        <dbReference type="ARBA" id="ARBA00022562"/>
    </source>
</evidence>
<accession>A0A8E7L4Q2</accession>
<evidence type="ECO:0000256" key="13">
    <source>
        <dbReference type="SAM" id="MobiDB-lite"/>
    </source>
</evidence>
<proteinExistence type="predicted"/>
<sequence length="340" mass="38210">MSLFVSRDASQEYPWSPTPNATPQLFGDDESLGVADTPRSTPCPAGRFRFRHRFCVLTYSQTDRGFDYQGIVDNIHSDRGLCVVARERHADGGTHYHAFVDYKKVRDWSGAAHWDVRGVHPNCRPIPRTPWRAYAYTIKDGDVVHEDFDDTTRPVQPNSDAGRGGRGSAKRNYAEITTAVDKEDFFAKIQRLDPRALVVSFGNVAKFADWKFPDPRRQHESPAGIAISIVAPAVVREFGGRLGKPGSLFNMDNISSEAQYAVFDDIQGGFQFVNYKAWLGAQSHFTVTGKYKRHAEVDWGKPVIWLMNDDPRLAQGVDVAWLEGNADIVHIDEPLAWVEL</sequence>
<dbReference type="PROSITE" id="PS52020">
    <property type="entry name" value="CRESS_DNA_REP"/>
    <property type="match status" value="1"/>
</dbReference>
<keyword evidence="11" id="KW-0190">Covalent protein-DNA linkage</keyword>
<dbReference type="GO" id="GO:0016787">
    <property type="term" value="F:hydrolase activity"/>
    <property type="evidence" value="ECO:0007669"/>
    <property type="project" value="UniProtKB-KW"/>
</dbReference>